<keyword evidence="2" id="KW-1185">Reference proteome</keyword>
<dbReference type="Proteomes" id="UP000035932">
    <property type="component" value="Unassembled WGS sequence"/>
</dbReference>
<gene>
    <name evidence="1" type="ORF">ACS04_33065</name>
</gene>
<protein>
    <submittedName>
        <fullName evidence="1">Uncharacterized protein</fullName>
    </submittedName>
</protein>
<accession>A0A0J6XHX5</accession>
<organism evidence="1 2">
    <name type="scientific">Streptomyces roseus</name>
    <dbReference type="NCBI Taxonomy" id="66430"/>
    <lineage>
        <taxon>Bacteria</taxon>
        <taxon>Bacillati</taxon>
        <taxon>Actinomycetota</taxon>
        <taxon>Actinomycetes</taxon>
        <taxon>Kitasatosporales</taxon>
        <taxon>Streptomycetaceae</taxon>
        <taxon>Streptomyces</taxon>
    </lineage>
</organism>
<name>A0A0J6XHX5_9ACTN</name>
<evidence type="ECO:0000313" key="2">
    <source>
        <dbReference type="Proteomes" id="UP000035932"/>
    </source>
</evidence>
<dbReference type="AlphaFoldDB" id="A0A0J6XHX5"/>
<sequence>MTPELTAAGLSVEQVANVALLAVAHSDAYAATAHLVSLMGGLPVPSEDPKDFWFRLWQASGSAIFMPPNITSQVLRALNGDGTGLAYQLLSALEEMDQEQRAAAGLVIGQALEANGVSGYRQVKLGEWWLRDAEATSWRVVYAAQKTSSVDGQIDFQQGWRQR</sequence>
<dbReference type="PATRIC" id="fig|66430.4.peg.3273"/>
<dbReference type="EMBL" id="LFML01000159">
    <property type="protein sequence ID" value="KMO93817.1"/>
    <property type="molecule type" value="Genomic_DNA"/>
</dbReference>
<reference evidence="1 2" key="1">
    <citation type="submission" date="2015-06" db="EMBL/GenBank/DDBJ databases">
        <title>Recapitulation of the evolution of biosynthetic gene clusters reveals hidden chemical diversity on bacterial genomes.</title>
        <authorList>
            <person name="Cruz-Morales P."/>
            <person name="Martinez-Guerrero C."/>
            <person name="Morales-Escalante M.A."/>
            <person name="Yanez-Guerra L.A."/>
            <person name="Kopp J.F."/>
            <person name="Feldmann J."/>
            <person name="Ramos-Aboites H.E."/>
            <person name="Barona-Gomez F."/>
        </authorList>
    </citation>
    <scope>NUCLEOTIDE SEQUENCE [LARGE SCALE GENOMIC DNA]</scope>
    <source>
        <strain evidence="1 2">ATCC 31245</strain>
    </source>
</reference>
<proteinExistence type="predicted"/>
<evidence type="ECO:0000313" key="1">
    <source>
        <dbReference type="EMBL" id="KMO93817.1"/>
    </source>
</evidence>
<comment type="caution">
    <text evidence="1">The sequence shown here is derived from an EMBL/GenBank/DDBJ whole genome shotgun (WGS) entry which is preliminary data.</text>
</comment>
<dbReference type="OrthoDB" id="4119036at2"/>